<dbReference type="SMART" id="SM00487">
    <property type="entry name" value="DEXDc"/>
    <property type="match status" value="1"/>
</dbReference>
<dbReference type="GO" id="GO:0003723">
    <property type="term" value="F:RNA binding"/>
    <property type="evidence" value="ECO:0007669"/>
    <property type="project" value="InterPro"/>
</dbReference>
<dbReference type="Gene3D" id="1.20.1500.20">
    <property type="match status" value="1"/>
</dbReference>
<keyword evidence="2" id="KW-0547">Nucleotide-binding</keyword>
<comment type="similarity">
    <text evidence="7">Belongs to the DExH box helicase family. SKI2 subfamily.</text>
</comment>
<proteinExistence type="inferred from homology"/>
<dbReference type="Pfam" id="PF00271">
    <property type="entry name" value="Helicase_C"/>
    <property type="match status" value="1"/>
</dbReference>
<organism evidence="11 12">
    <name type="scientific">Coccomyxa viridis</name>
    <dbReference type="NCBI Taxonomy" id="1274662"/>
    <lineage>
        <taxon>Eukaryota</taxon>
        <taxon>Viridiplantae</taxon>
        <taxon>Chlorophyta</taxon>
        <taxon>core chlorophytes</taxon>
        <taxon>Trebouxiophyceae</taxon>
        <taxon>Trebouxiophyceae incertae sedis</taxon>
        <taxon>Coccomyxaceae</taxon>
        <taxon>Coccomyxa</taxon>
    </lineage>
</organism>
<evidence type="ECO:0000259" key="10">
    <source>
        <dbReference type="PROSITE" id="PS51194"/>
    </source>
</evidence>
<dbReference type="FunFam" id="3.40.50.300:FF:000141">
    <property type="entry name" value="ATP-dependent RNA helicase DOB1"/>
    <property type="match status" value="1"/>
</dbReference>
<dbReference type="FunFam" id="3.40.50.300:FF:000083">
    <property type="entry name" value="ATP-dependent RNA helicase DOB1"/>
    <property type="match status" value="1"/>
</dbReference>
<dbReference type="SMART" id="SM00490">
    <property type="entry name" value="HELICc"/>
    <property type="match status" value="1"/>
</dbReference>
<evidence type="ECO:0000256" key="6">
    <source>
        <dbReference type="ARBA" id="ARBA00023242"/>
    </source>
</evidence>
<keyword evidence="4" id="KW-0347">Helicase</keyword>
<reference evidence="11 12" key="1">
    <citation type="submission" date="2023-10" db="EMBL/GenBank/DDBJ databases">
        <authorList>
            <person name="Maclean D."/>
            <person name="Macfadyen A."/>
        </authorList>
    </citation>
    <scope>NUCLEOTIDE SEQUENCE [LARGE SCALE GENOMIC DNA]</scope>
</reference>
<dbReference type="GO" id="GO:0000460">
    <property type="term" value="P:maturation of 5.8S rRNA"/>
    <property type="evidence" value="ECO:0007669"/>
    <property type="project" value="TreeGrafter"/>
</dbReference>
<dbReference type="SMART" id="SM01142">
    <property type="entry name" value="DSHCT"/>
    <property type="match status" value="1"/>
</dbReference>
<dbReference type="Pfam" id="PF00270">
    <property type="entry name" value="DEAD"/>
    <property type="match status" value="1"/>
</dbReference>
<sequence length="1018" mass="111890">MEENGVKRSRADAVSEAASKKLKLGHDVLPKAEGGVNYIETDGKTCSHAVALPEGSEDASTLPPAPRPGPAAKEFPFTLDPFQRTAINCLEAGASVLVAAHTSAGKTVIAQYACAMGLRDNQRVIYTSPLKALSNQKYREFQEEFQDVGLMTGDVTIKPEASCLVMTTEILRSMLYNGSQTVREAALVVYDEIHYLRDKERGVVWEESIVLMPKSVRFAFLSATIPNAMEFAEWIARMHRSPCHVVYTDYRPTPLQHFMFPSGGDGLFLIVDERSTFREDNFQTAIAALTSSAADAGSNKGKKGSVNGKKAEESDIFKLVRMIMQRKFDPVIVFSFSKKECEALALQMAPLDLNDDSEHKLVEGVFWNAVDSLSEDDRRLPQVGALLPMLKRGVGVHHSGLLPILKEVIEILFQENLIKVLFATETFSTGLNMPAKTVVFTNARKFDGGGFRWLTSGEYIQMSGRAGRRGLDDRGIVMLMIDTRMEPAVARSMVQGAPDTLHSEFHLSYAMLLNLLLSEAADPESLLKASFRQFQVERSLPALNQRIAQLEAERDAISMEGEEAVGEYARLQQAEAEGRSLIRSMVMQPRHALPFLQPGRLARVLTDGADRAPAEQEDSVPAQEDSQPSTSGRQGQHTVWAAVINFERQGRADAGEAEAAPGAKRAARYIVDVLANCTEDSLPGRGPKRRPRLADASTPGQAAVVPVQLQELDCLSSVRIYIPKDLRPPDARQMALKAVAEVQRRYPEGVPLLSPEEDMSVKDSAFRKAQRRLEAVEGQLAKHALAFAPDLEARLSLWDQKQAVSAQVKAAKREAKAAASLILQSELKSRRRVLRRLGYVDEDGIVTLKGRVAATIQSSDELVLTELIFNSGFKDLSVHQAVGLMASLVWREKTDTSARVSAELEGPIGALREAAKRVAKVASESKMTVDVEEYVSSFRTDLCDVLAAWSRGSKFGDIMKMTDVFEGSLVRAVRRVEEVLRQATAGAKVMGETALVELFEGGIARIKRDIVFAASLYL</sequence>
<accession>A0AAV1IJ60</accession>
<dbReference type="GO" id="GO:0003724">
    <property type="term" value="F:RNA helicase activity"/>
    <property type="evidence" value="ECO:0007669"/>
    <property type="project" value="InterPro"/>
</dbReference>
<feature type="domain" description="Helicase ATP-binding" evidence="9">
    <location>
        <begin position="87"/>
        <end position="243"/>
    </location>
</feature>
<dbReference type="GO" id="GO:0016787">
    <property type="term" value="F:hydrolase activity"/>
    <property type="evidence" value="ECO:0007669"/>
    <property type="project" value="UniProtKB-KW"/>
</dbReference>
<dbReference type="InterPro" id="IPR014001">
    <property type="entry name" value="Helicase_ATP-bd"/>
</dbReference>
<evidence type="ECO:0000256" key="3">
    <source>
        <dbReference type="ARBA" id="ARBA00022801"/>
    </source>
</evidence>
<evidence type="ECO:0000256" key="5">
    <source>
        <dbReference type="ARBA" id="ARBA00022840"/>
    </source>
</evidence>
<dbReference type="InterPro" id="IPR012961">
    <property type="entry name" value="Ski2/MTR4_C"/>
</dbReference>
<evidence type="ECO:0000313" key="12">
    <source>
        <dbReference type="Proteomes" id="UP001314263"/>
    </source>
</evidence>
<dbReference type="PROSITE" id="PS51192">
    <property type="entry name" value="HELICASE_ATP_BIND_1"/>
    <property type="match status" value="1"/>
</dbReference>
<dbReference type="GO" id="GO:0006401">
    <property type="term" value="P:RNA catabolic process"/>
    <property type="evidence" value="ECO:0007669"/>
    <property type="project" value="InterPro"/>
</dbReference>
<evidence type="ECO:0000256" key="4">
    <source>
        <dbReference type="ARBA" id="ARBA00022806"/>
    </source>
</evidence>
<evidence type="ECO:0008006" key="13">
    <source>
        <dbReference type="Google" id="ProtNLM"/>
    </source>
</evidence>
<name>A0AAV1IJ60_9CHLO</name>
<dbReference type="Gene3D" id="2.40.30.300">
    <property type="match status" value="1"/>
</dbReference>
<dbReference type="InterPro" id="IPR011545">
    <property type="entry name" value="DEAD/DEAH_box_helicase_dom"/>
</dbReference>
<evidence type="ECO:0000256" key="1">
    <source>
        <dbReference type="ARBA" id="ARBA00004123"/>
    </source>
</evidence>
<evidence type="ECO:0000313" key="11">
    <source>
        <dbReference type="EMBL" id="CAK0786065.1"/>
    </source>
</evidence>
<dbReference type="CDD" id="cd18795">
    <property type="entry name" value="SF2_C_Ski2"/>
    <property type="match status" value="1"/>
</dbReference>
<evidence type="ECO:0000256" key="7">
    <source>
        <dbReference type="ARBA" id="ARBA00061045"/>
    </source>
</evidence>
<dbReference type="PROSITE" id="PS51194">
    <property type="entry name" value="HELICASE_CTER"/>
    <property type="match status" value="1"/>
</dbReference>
<dbReference type="Pfam" id="PF08148">
    <property type="entry name" value="DSHCT"/>
    <property type="match status" value="1"/>
</dbReference>
<dbReference type="Gene3D" id="3.40.50.300">
    <property type="entry name" value="P-loop containing nucleotide triphosphate hydrolases"/>
    <property type="match status" value="2"/>
</dbReference>
<evidence type="ECO:0000256" key="8">
    <source>
        <dbReference type="SAM" id="MobiDB-lite"/>
    </source>
</evidence>
<dbReference type="Pfam" id="PF13234">
    <property type="entry name" value="MTR4_beta-barrel"/>
    <property type="match status" value="1"/>
</dbReference>
<dbReference type="InterPro" id="IPR001650">
    <property type="entry name" value="Helicase_C-like"/>
</dbReference>
<comment type="subcellular location">
    <subcellularLocation>
        <location evidence="1">Nucleus</location>
    </subcellularLocation>
</comment>
<dbReference type="InterPro" id="IPR050699">
    <property type="entry name" value="RNA-DNA_Helicase"/>
</dbReference>
<dbReference type="Gene3D" id="1.10.3380.30">
    <property type="match status" value="1"/>
</dbReference>
<dbReference type="InterPro" id="IPR025696">
    <property type="entry name" value="Beta-barrel_MTR4"/>
</dbReference>
<dbReference type="EMBL" id="CAUYUE010000013">
    <property type="protein sequence ID" value="CAK0786065.1"/>
    <property type="molecule type" value="Genomic_DNA"/>
</dbReference>
<dbReference type="PIRSF" id="PIRSF005198">
    <property type="entry name" value="Antiviral_helicase_SKI2"/>
    <property type="match status" value="1"/>
</dbReference>
<evidence type="ECO:0000256" key="2">
    <source>
        <dbReference type="ARBA" id="ARBA00022741"/>
    </source>
</evidence>
<dbReference type="InterPro" id="IPR048392">
    <property type="entry name" value="MTR4-like_stalk"/>
</dbReference>
<keyword evidence="3" id="KW-0378">Hydrolase</keyword>
<keyword evidence="5" id="KW-0067">ATP-binding</keyword>
<dbReference type="Pfam" id="PF21408">
    <property type="entry name" value="MTR4-like_stalk"/>
    <property type="match status" value="1"/>
</dbReference>
<dbReference type="InterPro" id="IPR027417">
    <property type="entry name" value="P-loop_NTPase"/>
</dbReference>
<protein>
    <recommendedName>
        <fullName evidence="13">Superkiller viralicidic activity 2-like 2</fullName>
    </recommendedName>
</protein>
<dbReference type="InterPro" id="IPR016438">
    <property type="entry name" value="SKI2-like"/>
</dbReference>
<comment type="caution">
    <text evidence="11">The sequence shown here is derived from an EMBL/GenBank/DDBJ whole genome shotgun (WGS) entry which is preliminary data.</text>
</comment>
<keyword evidence="12" id="KW-1185">Reference proteome</keyword>
<keyword evidence="6" id="KW-0539">Nucleus</keyword>
<feature type="domain" description="Helicase C-terminal" evidence="10">
    <location>
        <begin position="315"/>
        <end position="516"/>
    </location>
</feature>
<dbReference type="GO" id="GO:0005524">
    <property type="term" value="F:ATP binding"/>
    <property type="evidence" value="ECO:0007669"/>
    <property type="project" value="UniProtKB-KW"/>
</dbReference>
<dbReference type="SUPFAM" id="SSF52540">
    <property type="entry name" value="P-loop containing nucleoside triphosphate hydrolases"/>
    <property type="match status" value="1"/>
</dbReference>
<feature type="compositionally biased region" description="Polar residues" evidence="8">
    <location>
        <begin position="624"/>
        <end position="636"/>
    </location>
</feature>
<feature type="region of interest" description="Disordered" evidence="8">
    <location>
        <begin position="609"/>
        <end position="636"/>
    </location>
</feature>
<evidence type="ECO:0000259" key="9">
    <source>
        <dbReference type="PROSITE" id="PS51192"/>
    </source>
</evidence>
<gene>
    <name evidence="11" type="ORF">CVIRNUC_009278</name>
</gene>
<dbReference type="Proteomes" id="UP001314263">
    <property type="component" value="Unassembled WGS sequence"/>
</dbReference>
<dbReference type="PANTHER" id="PTHR12131">
    <property type="entry name" value="ATP-DEPENDENT RNA AND DNA HELICASE"/>
    <property type="match status" value="1"/>
</dbReference>
<dbReference type="PANTHER" id="PTHR12131:SF25">
    <property type="entry name" value="DEXH-BOX ATP-DEPENDENT RNA HELICASE DEXH9"/>
    <property type="match status" value="1"/>
</dbReference>
<dbReference type="GO" id="GO:0005634">
    <property type="term" value="C:nucleus"/>
    <property type="evidence" value="ECO:0007669"/>
    <property type="project" value="UniProtKB-SubCell"/>
</dbReference>
<dbReference type="AlphaFoldDB" id="A0AAV1IJ60"/>